<keyword evidence="1" id="KW-0175">Coiled coil</keyword>
<evidence type="ECO:0000313" key="2">
    <source>
        <dbReference type="EMBL" id="GJT23908.1"/>
    </source>
</evidence>
<reference evidence="2" key="1">
    <citation type="journal article" date="2022" name="Int. J. Mol. Sci.">
        <title>Draft Genome of Tanacetum Coccineum: Genomic Comparison of Closely Related Tanacetum-Family Plants.</title>
        <authorList>
            <person name="Yamashiro T."/>
            <person name="Shiraishi A."/>
            <person name="Nakayama K."/>
            <person name="Satake H."/>
        </authorList>
    </citation>
    <scope>NUCLEOTIDE SEQUENCE</scope>
</reference>
<name>A0ABQ5CD72_9ASTR</name>
<evidence type="ECO:0008006" key="4">
    <source>
        <dbReference type="Google" id="ProtNLM"/>
    </source>
</evidence>
<comment type="caution">
    <text evidence="2">The sequence shown here is derived from an EMBL/GenBank/DDBJ whole genome shotgun (WGS) entry which is preliminary data.</text>
</comment>
<proteinExistence type="predicted"/>
<feature type="coiled-coil region" evidence="1">
    <location>
        <begin position="283"/>
        <end position="310"/>
    </location>
</feature>
<dbReference type="Proteomes" id="UP001151760">
    <property type="component" value="Unassembled WGS sequence"/>
</dbReference>
<dbReference type="EMBL" id="BQNB010014092">
    <property type="protein sequence ID" value="GJT23908.1"/>
    <property type="molecule type" value="Genomic_DNA"/>
</dbReference>
<organism evidence="2 3">
    <name type="scientific">Tanacetum coccineum</name>
    <dbReference type="NCBI Taxonomy" id="301880"/>
    <lineage>
        <taxon>Eukaryota</taxon>
        <taxon>Viridiplantae</taxon>
        <taxon>Streptophyta</taxon>
        <taxon>Embryophyta</taxon>
        <taxon>Tracheophyta</taxon>
        <taxon>Spermatophyta</taxon>
        <taxon>Magnoliopsida</taxon>
        <taxon>eudicotyledons</taxon>
        <taxon>Gunneridae</taxon>
        <taxon>Pentapetalae</taxon>
        <taxon>asterids</taxon>
        <taxon>campanulids</taxon>
        <taxon>Asterales</taxon>
        <taxon>Asteraceae</taxon>
        <taxon>Asteroideae</taxon>
        <taxon>Anthemideae</taxon>
        <taxon>Anthemidinae</taxon>
        <taxon>Tanacetum</taxon>
    </lineage>
</organism>
<reference evidence="2" key="2">
    <citation type="submission" date="2022-01" db="EMBL/GenBank/DDBJ databases">
        <authorList>
            <person name="Yamashiro T."/>
            <person name="Shiraishi A."/>
            <person name="Satake H."/>
            <person name="Nakayama K."/>
        </authorList>
    </citation>
    <scope>NUCLEOTIDE SEQUENCE</scope>
</reference>
<feature type="coiled-coil region" evidence="1">
    <location>
        <begin position="195"/>
        <end position="222"/>
    </location>
</feature>
<keyword evidence="3" id="KW-1185">Reference proteome</keyword>
<sequence length="837" mass="96587">MLLPISKAKRLSNNLHLNLGQHLKKVDTYEESDEQALEAHYMYMAKIQEYYEQPGSIYNTYVVEMVDRNIIPDSMDMCDNERKDDQNVEEPEDEHVLLASLIANLKLDVDENKKIQKQLKANTSLTQVLEKYKLDLKYYKIELERNKTFQTNQKDKETAKLKCKEAIDLLASNNHKNAKSLKTEAYKKKLVTKENDKLVNQISMQERQISKIAKEKEDLKKDFQTREDKDIDKQIALENQVKIINFLKVDDLLLKYFFSKDYFCVILLSLDDIDEYCDMACKYLEKTKECERLENELSKLQKQNHDKSFTQLEKHCINLELALQYAKEKSVCENSWVKKSFTSGNNEKAQLQDKTIVNAEMRALLNKAKGKICGKSTLFVRDLQGNDLLMGNRGYDLYTIALHESSSLTLICFMTKASPTQAWLWYRRLSHFNLDTINLLSKNDIVNGLPKFNTELGIQDHNNEPSSSKLVPDVSPLADKTNTSQQELDLLFSLMYEEYFNAGNHSVSKSSAFFVNLQQEDTQPTLNIQPTLVLTTPTTNVNAEENNNDQAGDAQFEVHHSDYHWTKDHPLEQVHGNISKPVQTRRQLATNPEMCMLALTHGMDKCDSIGTPMATSPKLDADLSVIIEQRVKVNQKARILELKRRNHEEHSSDNLYAVSIKEDTAYPCPKLHSASMKRISICRIQMKPYAEMDDPNITMEEYVQRKTERALKNAIAYDDALTSKLEFSYEPTVSPQHVDEVNWKIETSLSESDDENYTIIYDNDLFSYKIVYANDLKLDIENGDDKIDIKQFSRDIFIEPSHDVISIDVGSRYGVSKLYGYDVLTPPGRYPFYFLAL</sequence>
<evidence type="ECO:0000313" key="3">
    <source>
        <dbReference type="Proteomes" id="UP001151760"/>
    </source>
</evidence>
<protein>
    <recommendedName>
        <fullName evidence="4">Integrase, catalytic region, zinc finger, CCHC-type, peptidase aspartic, catalytic</fullName>
    </recommendedName>
</protein>
<evidence type="ECO:0000256" key="1">
    <source>
        <dbReference type="SAM" id="Coils"/>
    </source>
</evidence>
<accession>A0ABQ5CD72</accession>
<gene>
    <name evidence="2" type="ORF">Tco_0893845</name>
</gene>